<reference evidence="2 3" key="1">
    <citation type="submission" date="2016-10" db="EMBL/GenBank/DDBJ databases">
        <authorList>
            <person name="de Groot N.N."/>
        </authorList>
    </citation>
    <scope>NUCLEOTIDE SEQUENCE [LARGE SCALE GENOMIC DNA]</scope>
    <source>
        <strain evidence="2 3">DSM 25232</strain>
    </source>
</reference>
<organism evidence="2 3">
    <name type="scientific">Aquimarina amphilecti</name>
    <dbReference type="NCBI Taxonomy" id="1038014"/>
    <lineage>
        <taxon>Bacteria</taxon>
        <taxon>Pseudomonadati</taxon>
        <taxon>Bacteroidota</taxon>
        <taxon>Flavobacteriia</taxon>
        <taxon>Flavobacteriales</taxon>
        <taxon>Flavobacteriaceae</taxon>
        <taxon>Aquimarina</taxon>
    </lineage>
</organism>
<dbReference type="InterPro" id="IPR039535">
    <property type="entry name" value="ASST-like"/>
</dbReference>
<evidence type="ECO:0000256" key="1">
    <source>
        <dbReference type="SAM" id="SignalP"/>
    </source>
</evidence>
<name>A0A1H7UP57_AQUAM</name>
<dbReference type="AlphaFoldDB" id="A0A1H7UP57"/>
<proteinExistence type="predicted"/>
<dbReference type="GO" id="GO:0016740">
    <property type="term" value="F:transferase activity"/>
    <property type="evidence" value="ECO:0007669"/>
    <property type="project" value="UniProtKB-KW"/>
</dbReference>
<dbReference type="Proteomes" id="UP000198521">
    <property type="component" value="Unassembled WGS sequence"/>
</dbReference>
<dbReference type="EMBL" id="FOAB01000007">
    <property type="protein sequence ID" value="SEL98564.1"/>
    <property type="molecule type" value="Genomic_DNA"/>
</dbReference>
<accession>A0A1H7UP57</accession>
<dbReference type="PROSITE" id="PS51257">
    <property type="entry name" value="PROKAR_LIPOPROTEIN"/>
    <property type="match status" value="1"/>
</dbReference>
<feature type="signal peptide" evidence="1">
    <location>
        <begin position="1"/>
        <end position="28"/>
    </location>
</feature>
<evidence type="ECO:0000313" key="2">
    <source>
        <dbReference type="EMBL" id="SEL98564.1"/>
    </source>
</evidence>
<dbReference type="InterPro" id="IPR053143">
    <property type="entry name" value="Arylsulfate_ST"/>
</dbReference>
<keyword evidence="1" id="KW-0732">Signal</keyword>
<dbReference type="PANTHER" id="PTHR35340">
    <property type="entry name" value="PQQ ENZYME REPEAT PROTEIN-RELATED"/>
    <property type="match status" value="1"/>
</dbReference>
<gene>
    <name evidence="2" type="ORF">SAMN04487910_3810</name>
</gene>
<keyword evidence="2" id="KW-0808">Transferase</keyword>
<dbReference type="Pfam" id="PF14269">
    <property type="entry name" value="Arylsulfotran_2"/>
    <property type="match status" value="1"/>
</dbReference>
<evidence type="ECO:0000313" key="3">
    <source>
        <dbReference type="Proteomes" id="UP000198521"/>
    </source>
</evidence>
<dbReference type="PANTHER" id="PTHR35340:SF5">
    <property type="entry name" value="ASST-DOMAIN-CONTAINING PROTEIN"/>
    <property type="match status" value="1"/>
</dbReference>
<dbReference type="RefSeq" id="WP_091411600.1">
    <property type="nucleotide sequence ID" value="NZ_FOAB01000007.1"/>
</dbReference>
<dbReference type="OrthoDB" id="264813at2"/>
<dbReference type="STRING" id="1038014.SAMN04487910_3810"/>
<keyword evidence="3" id="KW-1185">Reference proteome</keyword>
<dbReference type="SUPFAM" id="SSF63829">
    <property type="entry name" value="Calcium-dependent phosphotriesterase"/>
    <property type="match status" value="1"/>
</dbReference>
<sequence length="452" mass="51410">MNLRNKQNFQLLKFILCFFFLLSSCNNDDTVITEEENQEENEDENPVSENNPIIGETGKITILDSSKVEKGYILVNDVTEAKVYLMDKLNADIVQEWVLDSRLGNDVFLLNNGKLLASLKADNPSFDIGGYGGKVQIINPDNSIFWEFTYSNESHLSHHDIEMLPNGNILILAWKAKNIQEAENAGYNINLPNEKLLIEALIEVNPVTNQIVWEWSSWDHLIQDFDSTKDNYGNVNENPQLIDLNYNYDDRGDIMHANGIDYDPENDLIYISVNFFSEIWVIDHSTTTNQASSHLGGNFSKGGDLIYRFGNPETYQNSNGIRLFYNNHFPNVLLNNEIGAGNILMYMNGNIPNQEQSIVYELNLPDELTLLSNANNEPNVVWDFTSPDLYSPLVSGAVRLPNGNTLITEGSFGFWEVNNEKEVVWKFDANSSLHWRGYHYNIDDEAIINLGL</sequence>
<feature type="chain" id="PRO_5011703207" evidence="1">
    <location>
        <begin position="29"/>
        <end position="452"/>
    </location>
</feature>
<protein>
    <submittedName>
        <fullName evidence="2">Arylsulfotransferase (ASST)</fullName>
    </submittedName>
</protein>